<dbReference type="Pfam" id="PF13620">
    <property type="entry name" value="CarboxypepD_reg"/>
    <property type="match status" value="1"/>
</dbReference>
<reference evidence="2 3" key="1">
    <citation type="journal article" date="2006" name="Science">
        <title>Genome of rice cluster I archaea -- the key methane producers in the rice rhizosphere.</title>
        <authorList>
            <person name="Erkel C."/>
            <person name="Kube M."/>
            <person name="Reinhardt R."/>
            <person name="Liesack W."/>
        </authorList>
    </citation>
    <scope>NUCLEOTIDE SEQUENCE [LARGE SCALE GENOMIC DNA]</scope>
    <source>
        <strain evidence="3">DSM 22066 / NBRC 105507 / MRE50</strain>
    </source>
</reference>
<dbReference type="eggNOG" id="arCOG11112">
    <property type="taxonomic scope" value="Archaea"/>
</dbReference>
<dbReference type="Proteomes" id="UP000000663">
    <property type="component" value="Chromosome"/>
</dbReference>
<evidence type="ECO:0008006" key="4">
    <source>
        <dbReference type="Google" id="ProtNLM"/>
    </source>
</evidence>
<sequence length="416" mass="45751">MNAIPVKAARLVFICAILLLLTGIAAAGSTLPPVPGHMTTLTTDHFYIKYNPEGKVPLTTTLDESLAAYAIVDTFFMGFHNKTTLIVADSYNEFRLITGIGDIPEDTTGLNFNEGSRGTVAIKSPHLVPNYRQVLTYHLARIMERTLMQEYHNPPEWFQDGLAAYVASDITDEQRETAAEKARTGNWMTLAEIEKVYANRTVYNENSPETLAARGQAFLLMEYVGQTYGNRTLVNILTDFGYSGNISQSFKNSTGHTPEKFNEDLRKVMFGPVATPVPTPPVIVKEYISGYVRDGAGNPVAGHEVTITGDKVNTTVTTNESGYYAAEVTFGLLKVNMQVNGYEYNNTVPVNPGENKVYDITINDLDLNEEARSILPALRLPDMPEISVNSTLAGATVGLVNLLALVWIVSVLRRNL</sequence>
<keyword evidence="1" id="KW-0472">Membrane</keyword>
<name>Q0W1S3_METAR</name>
<dbReference type="SUPFAM" id="SSF49464">
    <property type="entry name" value="Carboxypeptidase regulatory domain-like"/>
    <property type="match status" value="1"/>
</dbReference>
<accession>Q0W1S3</accession>
<dbReference type="RefSeq" id="WP_012034915.1">
    <property type="nucleotide sequence ID" value="NC_009464.1"/>
</dbReference>
<dbReference type="Gene3D" id="2.60.40.1120">
    <property type="entry name" value="Carboxypeptidase-like, regulatory domain"/>
    <property type="match status" value="1"/>
</dbReference>
<keyword evidence="3" id="KW-1185">Reference proteome</keyword>
<feature type="transmembrane region" description="Helical" evidence="1">
    <location>
        <begin position="392"/>
        <end position="412"/>
    </location>
</feature>
<organism evidence="2 3">
    <name type="scientific">Methanocella arvoryzae (strain DSM 22066 / NBRC 105507 / MRE50)</name>
    <dbReference type="NCBI Taxonomy" id="351160"/>
    <lineage>
        <taxon>Archaea</taxon>
        <taxon>Methanobacteriati</taxon>
        <taxon>Methanobacteriota</taxon>
        <taxon>Stenosarchaea group</taxon>
        <taxon>Methanomicrobia</taxon>
        <taxon>Methanocellales</taxon>
        <taxon>Methanocellaceae</taxon>
        <taxon>Methanocella</taxon>
    </lineage>
</organism>
<evidence type="ECO:0000256" key="1">
    <source>
        <dbReference type="SAM" id="Phobius"/>
    </source>
</evidence>
<dbReference type="KEGG" id="rci:RCIX2621"/>
<gene>
    <name evidence="2" type="ORF">RCIX2621</name>
</gene>
<dbReference type="GeneID" id="5145019"/>
<proteinExistence type="predicted"/>
<evidence type="ECO:0000313" key="3">
    <source>
        <dbReference type="Proteomes" id="UP000000663"/>
    </source>
</evidence>
<dbReference type="EMBL" id="AM114193">
    <property type="protein sequence ID" value="CAJ37670.1"/>
    <property type="molecule type" value="Genomic_DNA"/>
</dbReference>
<keyword evidence="1" id="KW-1133">Transmembrane helix</keyword>
<keyword evidence="1" id="KW-0812">Transmembrane</keyword>
<dbReference type="InterPro" id="IPR008969">
    <property type="entry name" value="CarboxyPept-like_regulatory"/>
</dbReference>
<evidence type="ECO:0000313" key="2">
    <source>
        <dbReference type="EMBL" id="CAJ37670.1"/>
    </source>
</evidence>
<protein>
    <recommendedName>
        <fullName evidence="4">Carboxypeptidase regulatory-like domain-containing protein</fullName>
    </recommendedName>
</protein>
<dbReference type="AlphaFoldDB" id="Q0W1S3"/>
<dbReference type="eggNOG" id="arCOG11021">
    <property type="taxonomic scope" value="Archaea"/>
</dbReference>